<organism evidence="4 5">
    <name type="scientific">Gimesia maris</name>
    <dbReference type="NCBI Taxonomy" id="122"/>
    <lineage>
        <taxon>Bacteria</taxon>
        <taxon>Pseudomonadati</taxon>
        <taxon>Planctomycetota</taxon>
        <taxon>Planctomycetia</taxon>
        <taxon>Planctomycetales</taxon>
        <taxon>Planctomycetaceae</taxon>
        <taxon>Gimesia</taxon>
    </lineage>
</organism>
<dbReference type="GO" id="GO:0005975">
    <property type="term" value="P:carbohydrate metabolic process"/>
    <property type="evidence" value="ECO:0007669"/>
    <property type="project" value="TreeGrafter"/>
</dbReference>
<dbReference type="Proteomes" id="UP000263642">
    <property type="component" value="Unassembled WGS sequence"/>
</dbReference>
<evidence type="ECO:0000256" key="2">
    <source>
        <dbReference type="SAM" id="SignalP"/>
    </source>
</evidence>
<dbReference type="Pfam" id="PF03629">
    <property type="entry name" value="SASA"/>
    <property type="match status" value="1"/>
</dbReference>
<dbReference type="InterPro" id="IPR039329">
    <property type="entry name" value="SIAE"/>
</dbReference>
<gene>
    <name evidence="4" type="ORF">DIT97_10940</name>
</gene>
<evidence type="ECO:0000259" key="3">
    <source>
        <dbReference type="Pfam" id="PF03629"/>
    </source>
</evidence>
<evidence type="ECO:0000256" key="1">
    <source>
        <dbReference type="ARBA" id="ARBA00022801"/>
    </source>
</evidence>
<comment type="caution">
    <text evidence="4">The sequence shown here is derived from an EMBL/GenBank/DDBJ whole genome shotgun (WGS) entry which is preliminary data.</text>
</comment>
<evidence type="ECO:0000313" key="4">
    <source>
        <dbReference type="EMBL" id="HCO23537.1"/>
    </source>
</evidence>
<dbReference type="InterPro" id="IPR005181">
    <property type="entry name" value="SASA"/>
</dbReference>
<reference evidence="4 5" key="1">
    <citation type="journal article" date="2018" name="Nat. Biotechnol.">
        <title>A standardized bacterial taxonomy based on genome phylogeny substantially revises the tree of life.</title>
        <authorList>
            <person name="Parks D.H."/>
            <person name="Chuvochina M."/>
            <person name="Waite D.W."/>
            <person name="Rinke C."/>
            <person name="Skarshewski A."/>
            <person name="Chaumeil P.A."/>
            <person name="Hugenholtz P."/>
        </authorList>
    </citation>
    <scope>NUCLEOTIDE SEQUENCE [LARGE SCALE GENOMIC DNA]</scope>
    <source>
        <strain evidence="4">UBA9375</strain>
    </source>
</reference>
<dbReference type="PANTHER" id="PTHR22901">
    <property type="entry name" value="SIALATE O-ACETYLESTERASE"/>
    <property type="match status" value="1"/>
</dbReference>
<evidence type="ECO:0000313" key="5">
    <source>
        <dbReference type="Proteomes" id="UP000263642"/>
    </source>
</evidence>
<accession>A0A3D3R697</accession>
<name>A0A3D3R697_9PLAN</name>
<dbReference type="SUPFAM" id="SSF52266">
    <property type="entry name" value="SGNH hydrolase"/>
    <property type="match status" value="1"/>
</dbReference>
<sequence>MKSKRVSLLAAACFVLFSLTTQIQAEVRLPHIFGDHMVLQRGVPVPVWGWADPGNEVSVKLGTSITSTVANNKGEWMVKLPPQQIGDPVTLEVREKNTITFSDVLIGEVWLCSGQSNMEWPVSRSNNFEEEKAAANYPLIRHIKIPRIPKGFPQNDVNATWTVCSPETVGGYTAAGYFFGRKLHKELNVPIGLINSSWGGTRIEPWTPPVGFAQVPALADIEKQVDLTNPANAAYQATLGAYLKNLEGWTAEAKTALKAETPLAPPPAYPAAIQPLTSHTSPTTLYNGMIHPLVPYAIRGAIWYQGESNHVEGMLYYEKMKALIGGWREVWNQGEFPFLYVQIAPYHYGSESPSILPIFWEAQNKALEIPHTGQVVIHDIGDLKDIHPTNKQDVGARLALIALANTYGQKGLVHSGPVFKSLKKEGAKLRVTFDHVGSGLVSRDGKPLNWFEIIGEETDFVPADAVIEGDSVILTSPKVKQAAAMRFGWNKLAEPNLSNKEGLPATPFRAGEVPQRDWLSLKVEESKEYTLVYDLDLKNLGSKINYTFNSSQDFTTPYGRIAYFLELQKIGEETQYVYVSMDAFTTDITKIAVPTLESKARFQTKVNNLNVVSNVPGIVTGNGLPGGNIEFWPGNYGPLNAKNIPNASATLWDFGDEFVEPADGYGCMQVHNYEAKQTIFAINRWNGGPSADIGIGNSTGDNRTRDWTFMSNASQYEVKRLRVLVQTQ</sequence>
<dbReference type="GO" id="GO:0001681">
    <property type="term" value="F:sialate O-acetylesterase activity"/>
    <property type="evidence" value="ECO:0007669"/>
    <property type="project" value="InterPro"/>
</dbReference>
<feature type="signal peptide" evidence="2">
    <location>
        <begin position="1"/>
        <end position="25"/>
    </location>
</feature>
<keyword evidence="1" id="KW-0378">Hydrolase</keyword>
<dbReference type="PANTHER" id="PTHR22901:SF0">
    <property type="entry name" value="SIALATE O-ACETYLESTERASE"/>
    <property type="match status" value="1"/>
</dbReference>
<keyword evidence="2" id="KW-0732">Signal</keyword>
<protein>
    <submittedName>
        <fullName evidence="4">9-O-acetylesterase</fullName>
    </submittedName>
</protein>
<feature type="domain" description="Sialate O-acetylesterase" evidence="3">
    <location>
        <begin position="283"/>
        <end position="399"/>
    </location>
</feature>
<dbReference type="Gene3D" id="3.40.50.1110">
    <property type="entry name" value="SGNH hydrolase"/>
    <property type="match status" value="1"/>
</dbReference>
<proteinExistence type="predicted"/>
<dbReference type="EMBL" id="DQAY01000060">
    <property type="protein sequence ID" value="HCO23537.1"/>
    <property type="molecule type" value="Genomic_DNA"/>
</dbReference>
<feature type="chain" id="PRO_5017627120" evidence="2">
    <location>
        <begin position="26"/>
        <end position="728"/>
    </location>
</feature>
<dbReference type="AlphaFoldDB" id="A0A3D3R697"/>
<dbReference type="InterPro" id="IPR036514">
    <property type="entry name" value="SGNH_hydro_sf"/>
</dbReference>